<reference evidence="1" key="1">
    <citation type="submission" date="2020-07" db="EMBL/GenBank/DDBJ databases">
        <title>The High-quality genome of the commercially important snow crab, Chionoecetes opilio.</title>
        <authorList>
            <person name="Jeong J.-H."/>
            <person name="Ryu S."/>
        </authorList>
    </citation>
    <scope>NUCLEOTIDE SEQUENCE</scope>
    <source>
        <strain evidence="1">MADBK_172401_WGS</strain>
        <tissue evidence="1">Digestive gland</tissue>
    </source>
</reference>
<dbReference type="EMBL" id="JACEEZ010022636">
    <property type="protein sequence ID" value="KAG0712218.1"/>
    <property type="molecule type" value="Genomic_DNA"/>
</dbReference>
<evidence type="ECO:0000313" key="1">
    <source>
        <dbReference type="EMBL" id="KAG0712218.1"/>
    </source>
</evidence>
<comment type="caution">
    <text evidence="1">The sequence shown here is derived from an EMBL/GenBank/DDBJ whole genome shotgun (WGS) entry which is preliminary data.</text>
</comment>
<evidence type="ECO:0000313" key="2">
    <source>
        <dbReference type="Proteomes" id="UP000770661"/>
    </source>
</evidence>
<gene>
    <name evidence="1" type="ORF">GWK47_018962</name>
</gene>
<accession>A0A8J5BXM7</accession>
<dbReference type="AlphaFoldDB" id="A0A8J5BXM7"/>
<organism evidence="1 2">
    <name type="scientific">Chionoecetes opilio</name>
    <name type="common">Atlantic snow crab</name>
    <name type="synonym">Cancer opilio</name>
    <dbReference type="NCBI Taxonomy" id="41210"/>
    <lineage>
        <taxon>Eukaryota</taxon>
        <taxon>Metazoa</taxon>
        <taxon>Ecdysozoa</taxon>
        <taxon>Arthropoda</taxon>
        <taxon>Crustacea</taxon>
        <taxon>Multicrustacea</taxon>
        <taxon>Malacostraca</taxon>
        <taxon>Eumalacostraca</taxon>
        <taxon>Eucarida</taxon>
        <taxon>Decapoda</taxon>
        <taxon>Pleocyemata</taxon>
        <taxon>Brachyura</taxon>
        <taxon>Eubrachyura</taxon>
        <taxon>Majoidea</taxon>
        <taxon>Majidae</taxon>
        <taxon>Chionoecetes</taxon>
    </lineage>
</organism>
<sequence length="159" mass="17401">METSKQTTYWLRPCVCGSATERTWPGAYSGASKAMTGSARIQNLLDHAAVAASTEERQELSDCRRRKVNGALFTGKAWKQDQATAASPDQLFLSHEQNGMFQPLFSLSRACQVSTDGSDCSSRSPRHSHAAFRSAQLETVVKFSGQYYGPGWVFLEGLG</sequence>
<proteinExistence type="predicted"/>
<protein>
    <submittedName>
        <fullName evidence="1">Uncharacterized protein</fullName>
    </submittedName>
</protein>
<dbReference type="Proteomes" id="UP000770661">
    <property type="component" value="Unassembled WGS sequence"/>
</dbReference>
<keyword evidence="2" id="KW-1185">Reference proteome</keyword>
<name>A0A8J5BXM7_CHIOP</name>